<keyword evidence="3 5" id="KW-0238">DNA-binding</keyword>
<dbReference type="Gene3D" id="1.10.357.10">
    <property type="entry name" value="Tetracycline Repressor, domain 2"/>
    <property type="match status" value="1"/>
</dbReference>
<keyword evidence="8" id="KW-1185">Reference proteome</keyword>
<dbReference type="Pfam" id="PF13977">
    <property type="entry name" value="TetR_C_6"/>
    <property type="match status" value="1"/>
</dbReference>
<dbReference type="InterPro" id="IPR001647">
    <property type="entry name" value="HTH_TetR"/>
</dbReference>
<feature type="domain" description="HTH tetR-type" evidence="6">
    <location>
        <begin position="20"/>
        <end position="80"/>
    </location>
</feature>
<evidence type="ECO:0000313" key="7">
    <source>
        <dbReference type="EMBL" id="RXS64258.1"/>
    </source>
</evidence>
<evidence type="ECO:0000256" key="2">
    <source>
        <dbReference type="ARBA" id="ARBA00023015"/>
    </source>
</evidence>
<organism evidence="7 8">
    <name type="scientific">Streptomyces sioyaensis</name>
    <dbReference type="NCBI Taxonomy" id="67364"/>
    <lineage>
        <taxon>Bacteria</taxon>
        <taxon>Bacillati</taxon>
        <taxon>Actinomycetota</taxon>
        <taxon>Actinomycetes</taxon>
        <taxon>Kitasatosporales</taxon>
        <taxon>Streptomycetaceae</taxon>
        <taxon>Streptomyces</taxon>
    </lineage>
</organism>
<dbReference type="Pfam" id="PF00440">
    <property type="entry name" value="TetR_N"/>
    <property type="match status" value="1"/>
</dbReference>
<dbReference type="GeneID" id="95780753"/>
<name>A0A4Q1QYH5_9ACTN</name>
<dbReference type="AlphaFoldDB" id="A0A4Q1QYH5"/>
<dbReference type="Proteomes" id="UP000289482">
    <property type="component" value="Unassembled WGS sequence"/>
</dbReference>
<dbReference type="SUPFAM" id="SSF48498">
    <property type="entry name" value="Tetracyclin repressor-like, C-terminal domain"/>
    <property type="match status" value="1"/>
</dbReference>
<dbReference type="InterPro" id="IPR036271">
    <property type="entry name" value="Tet_transcr_reg_TetR-rel_C_sf"/>
</dbReference>
<reference evidence="7 8" key="1">
    <citation type="submission" date="2019-01" db="EMBL/GenBank/DDBJ databases">
        <title>Draft genome sequences of the type strain Streptomyces sioyaensis DSM 40032 and its novel strain, TM32, a thermotolerant antibiotics-producing actinobacterium.</title>
        <authorList>
            <person name="Nakaew N."/>
            <person name="Lumyong S."/>
            <person name="Sloan W.T."/>
            <person name="Sungthong R."/>
        </authorList>
    </citation>
    <scope>NUCLEOTIDE SEQUENCE [LARGE SCALE GENOMIC DNA]</scope>
    <source>
        <strain evidence="7 8">DSM 40032</strain>
    </source>
</reference>
<protein>
    <submittedName>
        <fullName evidence="7">TetR/AcrR family transcriptional regulator</fullName>
    </submittedName>
</protein>
<dbReference type="PRINTS" id="PR00455">
    <property type="entry name" value="HTHTETR"/>
</dbReference>
<feature type="DNA-binding region" description="H-T-H motif" evidence="5">
    <location>
        <begin position="43"/>
        <end position="62"/>
    </location>
</feature>
<dbReference type="SUPFAM" id="SSF46689">
    <property type="entry name" value="Homeodomain-like"/>
    <property type="match status" value="1"/>
</dbReference>
<dbReference type="RefSeq" id="WP_129249596.1">
    <property type="nucleotide sequence ID" value="NZ_JABZEL010000017.1"/>
</dbReference>
<accession>A0A4Q1QYH5</accession>
<evidence type="ECO:0000256" key="5">
    <source>
        <dbReference type="PROSITE-ProRule" id="PRU00335"/>
    </source>
</evidence>
<sequence>MSAEIDESARRRPTRAEAKARTRRLLLDAAARVFARKGFAGASVEEIAESAGFSIGALYSHFGGKEALFLALMAERGLGRVAEATHTLERHGAGTGETAAELGRLLVHTADEDTDFAPLQAEFWLYAVRNPHVLDTMATALREPHQALEGLIGSWLAERGAPPEVGAASVASVVAALFQGLVRQRRIAPDSVPEELFGQALIWLFTGIGRGAAATTADQD</sequence>
<keyword evidence="2" id="KW-0805">Transcription regulation</keyword>
<gene>
    <name evidence="7" type="ORF">EST54_22850</name>
</gene>
<keyword evidence="1" id="KW-0678">Repressor</keyword>
<dbReference type="EMBL" id="SDIF01000074">
    <property type="protein sequence ID" value="RXS64258.1"/>
    <property type="molecule type" value="Genomic_DNA"/>
</dbReference>
<dbReference type="PROSITE" id="PS50977">
    <property type="entry name" value="HTH_TETR_2"/>
    <property type="match status" value="1"/>
</dbReference>
<comment type="caution">
    <text evidence="7">The sequence shown here is derived from an EMBL/GenBank/DDBJ whole genome shotgun (WGS) entry which is preliminary data.</text>
</comment>
<dbReference type="PANTHER" id="PTHR30055">
    <property type="entry name" value="HTH-TYPE TRANSCRIPTIONAL REGULATOR RUTR"/>
    <property type="match status" value="1"/>
</dbReference>
<dbReference type="InterPro" id="IPR009057">
    <property type="entry name" value="Homeodomain-like_sf"/>
</dbReference>
<dbReference type="InterPro" id="IPR039538">
    <property type="entry name" value="BetI_C"/>
</dbReference>
<evidence type="ECO:0000256" key="1">
    <source>
        <dbReference type="ARBA" id="ARBA00022491"/>
    </source>
</evidence>
<dbReference type="PANTHER" id="PTHR30055:SF241">
    <property type="entry name" value="TRANSCRIPTIONAL REGULATORY PROTEIN"/>
    <property type="match status" value="1"/>
</dbReference>
<dbReference type="GO" id="GO:0003700">
    <property type="term" value="F:DNA-binding transcription factor activity"/>
    <property type="evidence" value="ECO:0007669"/>
    <property type="project" value="TreeGrafter"/>
</dbReference>
<keyword evidence="4" id="KW-0804">Transcription</keyword>
<proteinExistence type="predicted"/>
<dbReference type="GO" id="GO:0000976">
    <property type="term" value="F:transcription cis-regulatory region binding"/>
    <property type="evidence" value="ECO:0007669"/>
    <property type="project" value="TreeGrafter"/>
</dbReference>
<evidence type="ECO:0000313" key="8">
    <source>
        <dbReference type="Proteomes" id="UP000289482"/>
    </source>
</evidence>
<evidence type="ECO:0000256" key="4">
    <source>
        <dbReference type="ARBA" id="ARBA00023163"/>
    </source>
</evidence>
<evidence type="ECO:0000259" key="6">
    <source>
        <dbReference type="PROSITE" id="PS50977"/>
    </source>
</evidence>
<dbReference type="InterPro" id="IPR050109">
    <property type="entry name" value="HTH-type_TetR-like_transc_reg"/>
</dbReference>
<evidence type="ECO:0000256" key="3">
    <source>
        <dbReference type="ARBA" id="ARBA00023125"/>
    </source>
</evidence>